<dbReference type="InterPro" id="IPR008613">
    <property type="entry name" value="Excalibur_Ca-bd_domain"/>
</dbReference>
<gene>
    <name evidence="2" type="ordered locus">CPS_2624</name>
</gene>
<dbReference type="KEGG" id="cps:CPS_2624"/>
<sequence length="34" mass="3881">MTSREESEYFINYCPNTKMDGDSDGIPCEKYSGI</sequence>
<feature type="domain" description="Excalibur calcium-binding" evidence="1">
    <location>
        <begin position="4"/>
        <end position="29"/>
    </location>
</feature>
<dbReference type="Pfam" id="PF05901">
    <property type="entry name" value="Excalibur"/>
    <property type="match status" value="1"/>
</dbReference>
<name>Q481D1_COLP3</name>
<dbReference type="EMBL" id="CP000083">
    <property type="protein sequence ID" value="AAZ28558.1"/>
    <property type="molecule type" value="Genomic_DNA"/>
</dbReference>
<evidence type="ECO:0000259" key="1">
    <source>
        <dbReference type="Pfam" id="PF05901"/>
    </source>
</evidence>
<evidence type="ECO:0000313" key="2">
    <source>
        <dbReference type="EMBL" id="AAZ28558.1"/>
    </source>
</evidence>
<protein>
    <recommendedName>
        <fullName evidence="1">Excalibur calcium-binding domain-containing protein</fullName>
    </recommendedName>
</protein>
<accession>Q481D1</accession>
<evidence type="ECO:0000313" key="3">
    <source>
        <dbReference type="Proteomes" id="UP000000547"/>
    </source>
</evidence>
<dbReference type="STRING" id="167879.CPS_2624"/>
<organism evidence="2 3">
    <name type="scientific">Colwellia psychrerythraea (strain 34H / ATCC BAA-681)</name>
    <name type="common">Vibrio psychroerythus</name>
    <dbReference type="NCBI Taxonomy" id="167879"/>
    <lineage>
        <taxon>Bacteria</taxon>
        <taxon>Pseudomonadati</taxon>
        <taxon>Pseudomonadota</taxon>
        <taxon>Gammaproteobacteria</taxon>
        <taxon>Alteromonadales</taxon>
        <taxon>Colwelliaceae</taxon>
        <taxon>Colwellia</taxon>
    </lineage>
</organism>
<dbReference type="AlphaFoldDB" id="Q481D1"/>
<reference evidence="2" key="1">
    <citation type="journal article" date="2005" name="Proc. Natl. Acad. Sci. U.S.A.">
        <title>The psychrophilic lifestyle as revealed by the genome sequence of Colwellia psychrerythraea 34H through genomic and proteomic analyses.</title>
        <authorList>
            <person name="Methe B.A."/>
            <person name="Nelson K.E."/>
            <person name="Deming J.W."/>
            <person name="Momen B."/>
            <person name="Melamud E."/>
            <person name="Zhang X."/>
            <person name="Moult J."/>
            <person name="Madupu R."/>
            <person name="Nelson W.C."/>
            <person name="Dodson R.J."/>
            <person name="Brinkac L.M."/>
            <person name="Daugherty S.C."/>
            <person name="Durkin A.S."/>
            <person name="DeBoy R.T."/>
            <person name="Kolonay J.F."/>
            <person name="Sullivan S.A."/>
            <person name="Zhou L."/>
            <person name="Davidsen T.M."/>
            <person name="Wu M."/>
            <person name="Huston A.L."/>
            <person name="Lewis M."/>
            <person name="Weaver B."/>
            <person name="Weidman J.F."/>
            <person name="Khouri H."/>
            <person name="Utterback T.R."/>
            <person name="Feldblyum T.V."/>
            <person name="Fraser C.M."/>
        </authorList>
    </citation>
    <scope>NUCLEOTIDE SEQUENCE [LARGE SCALE GENOMIC DNA]</scope>
    <source>
        <strain evidence="2">34H</strain>
    </source>
</reference>
<dbReference type="HOGENOM" id="CLU_3374560_0_0_6"/>
<proteinExistence type="predicted"/>
<dbReference type="Proteomes" id="UP000000547">
    <property type="component" value="Chromosome"/>
</dbReference>